<evidence type="ECO:0000313" key="1">
    <source>
        <dbReference type="Proteomes" id="UP000887579"/>
    </source>
</evidence>
<sequence length="1055" mass="120400">MRIYCLTSIQTSPIPANIIHDEPIGVLKRSAKFSPYHDDPTPSSYFSDAERRIAKKLLKNPSDYALSEIHIGRKKEKFYLLLFRNNFKYLEIRMTQGSIQALPERKAESPVIELIIDISKLSDYERMVLGNYERMVLGSCGNVMHFKYVKKIQIRAIKNTSKSELSDDEAKCYKEYGDKINAMPHENPEDQERAFAEIGPLVLPPTSKLSKPKALRTKIQDLYKAINELCDLGITENYSVRYDCDLVDGESIYINIPKINERWFKAVNMIQLSFTNVDVFQTANAWKIFKENIGKLTLLSVLEITDCGLKEFPDDVMKQLPKSVTCLSLENNKLSKISANISELENLTYFNLNNNPELDDKGFPWDKLPENLEIIKLNGTKIKQMPKDMNRFKNLATVIIEIDKLETVALPDNWDTLAEDINRSLYISGPKAVSLKSSFKNLHKLVLKDAGLKDVNDLELSEDIKELNLSHNNIETCSFTEQYRWLTDLNLSDNQLTSITWDTLPERLETIDFSCNQLKNIGPVRRLKQMQKIYLNKNAIEKISSDFNELQNLSEINLSHNLLKKLPKHELYGSHNILRLDISHNKFSYTGGNLTANLWERLTELASLNLNGNSIGEIPCSLAGKVGTINAVDCDLFYICPKVYSVLPPMNRIELNVAQNPELDLSFLPKIIHQPIAFSEEAAVEDAHVNPDPNVPNSSEHWTSILVIDSISAIKKQTKFPVDKYNKPRYNFNAVDESEKEENSLCKCCALCGKNEFKDNNQKAGMIEQAMIMDLALVVVDEEELAEESADWAIFINQNGWKPGKWQTNVRTRLCPGCIQDLIKQTNEANEIHKNGNIAADGADIAPKRLRAVDIDPVIIPKEPEMVEEAAVVDPQNIDPPVWITYMIAGQHPYSSCPVDLPPWQYFYPQQNFLFNICNAWNLPFVKYVFQGCEPYLNRQILGKTDLLRKTIQNDHSSGYRALAYLLTGNTTYEIQLSQTFVNTPLRDSEIYAAAHLFNLNIFVFNNQGVSKWFLYNESFFQNLNNGYTVFYQNRPSILLSCLDIIHYDAVVAIN</sequence>
<reference evidence="2" key="1">
    <citation type="submission" date="2022-11" db="UniProtKB">
        <authorList>
            <consortium name="WormBaseParasite"/>
        </authorList>
    </citation>
    <scope>IDENTIFICATION</scope>
</reference>
<name>A0AC34F969_9BILA</name>
<proteinExistence type="predicted"/>
<organism evidence="1 2">
    <name type="scientific">Panagrolaimus sp. ES5</name>
    <dbReference type="NCBI Taxonomy" id="591445"/>
    <lineage>
        <taxon>Eukaryota</taxon>
        <taxon>Metazoa</taxon>
        <taxon>Ecdysozoa</taxon>
        <taxon>Nematoda</taxon>
        <taxon>Chromadorea</taxon>
        <taxon>Rhabditida</taxon>
        <taxon>Tylenchina</taxon>
        <taxon>Panagrolaimomorpha</taxon>
        <taxon>Panagrolaimoidea</taxon>
        <taxon>Panagrolaimidae</taxon>
        <taxon>Panagrolaimus</taxon>
    </lineage>
</organism>
<dbReference type="WBParaSite" id="ES5_v2.g13432.t1">
    <property type="protein sequence ID" value="ES5_v2.g13432.t1"/>
    <property type="gene ID" value="ES5_v2.g13432"/>
</dbReference>
<protein>
    <submittedName>
        <fullName evidence="2">Uncharacterized protein</fullName>
    </submittedName>
</protein>
<dbReference type="Proteomes" id="UP000887579">
    <property type="component" value="Unplaced"/>
</dbReference>
<evidence type="ECO:0000313" key="2">
    <source>
        <dbReference type="WBParaSite" id="ES5_v2.g13432.t1"/>
    </source>
</evidence>
<accession>A0AC34F969</accession>